<dbReference type="PANTHER" id="PTHR22884">
    <property type="entry name" value="SET DOMAIN PROTEINS"/>
    <property type="match status" value="1"/>
</dbReference>
<evidence type="ECO:0000256" key="4">
    <source>
        <dbReference type="ARBA" id="ARBA00022603"/>
    </source>
</evidence>
<feature type="region of interest" description="Disordered" evidence="8">
    <location>
        <begin position="546"/>
        <end position="585"/>
    </location>
</feature>
<evidence type="ECO:0000256" key="3">
    <source>
        <dbReference type="ARBA" id="ARBA00022454"/>
    </source>
</evidence>
<dbReference type="SMART" id="SM00317">
    <property type="entry name" value="SET"/>
    <property type="match status" value="1"/>
</dbReference>
<reference evidence="12 13" key="1">
    <citation type="submission" date="2024-03" db="EMBL/GenBank/DDBJ databases">
        <title>Aureococcus anophagefferens CCMP1851 and Kratosvirus quantuckense: Draft genome of a second virus-susceptible host strain in the model system.</title>
        <authorList>
            <person name="Chase E."/>
            <person name="Truchon A.R."/>
            <person name="Schepens W."/>
            <person name="Wilhelm S.W."/>
        </authorList>
    </citation>
    <scope>NUCLEOTIDE SEQUENCE [LARGE SCALE GENOMIC DNA]</scope>
    <source>
        <strain evidence="12 13">CCMP1851</strain>
    </source>
</reference>
<feature type="region of interest" description="Disordered" evidence="8">
    <location>
        <begin position="1052"/>
        <end position="1115"/>
    </location>
</feature>
<evidence type="ECO:0000259" key="9">
    <source>
        <dbReference type="PROSITE" id="PS50280"/>
    </source>
</evidence>
<keyword evidence="6" id="KW-0949">S-adenosyl-L-methionine</keyword>
<dbReference type="PROSITE" id="PS50280">
    <property type="entry name" value="SET"/>
    <property type="match status" value="1"/>
</dbReference>
<dbReference type="InterPro" id="IPR003616">
    <property type="entry name" value="Post-SET_dom"/>
</dbReference>
<feature type="compositionally biased region" description="Pro residues" evidence="8">
    <location>
        <begin position="388"/>
        <end position="402"/>
    </location>
</feature>
<evidence type="ECO:0000256" key="6">
    <source>
        <dbReference type="ARBA" id="ARBA00022691"/>
    </source>
</evidence>
<comment type="subcellular location">
    <subcellularLocation>
        <location evidence="2">Chromosome</location>
    </subcellularLocation>
    <subcellularLocation>
        <location evidence="1">Nucleus</location>
    </subcellularLocation>
</comment>
<evidence type="ECO:0000256" key="2">
    <source>
        <dbReference type="ARBA" id="ARBA00004286"/>
    </source>
</evidence>
<evidence type="ECO:0000256" key="5">
    <source>
        <dbReference type="ARBA" id="ARBA00022679"/>
    </source>
</evidence>
<proteinExistence type="predicted"/>
<feature type="compositionally biased region" description="Basic residues" evidence="8">
    <location>
        <begin position="167"/>
        <end position="176"/>
    </location>
</feature>
<evidence type="ECO:0000256" key="8">
    <source>
        <dbReference type="SAM" id="MobiDB-lite"/>
    </source>
</evidence>
<dbReference type="InterPro" id="IPR050777">
    <property type="entry name" value="SET2_Histone-Lys_MeTrsfase"/>
</dbReference>
<feature type="compositionally biased region" description="Basic and acidic residues" evidence="8">
    <location>
        <begin position="135"/>
        <end position="145"/>
    </location>
</feature>
<comment type="caution">
    <text evidence="12">The sequence shown here is derived from an EMBL/GenBank/DDBJ whole genome shotgun (WGS) entry which is preliminary data.</text>
</comment>
<feature type="compositionally biased region" description="Basic residues" evidence="8">
    <location>
        <begin position="649"/>
        <end position="658"/>
    </location>
</feature>
<feature type="compositionally biased region" description="Low complexity" evidence="8">
    <location>
        <begin position="458"/>
        <end position="473"/>
    </location>
</feature>
<protein>
    <submittedName>
        <fullName evidence="12">Histone-lysine N-methyltransferase</fullName>
    </submittedName>
</protein>
<feature type="compositionally biased region" description="Low complexity" evidence="8">
    <location>
        <begin position="1052"/>
        <end position="1063"/>
    </location>
</feature>
<evidence type="ECO:0000259" key="11">
    <source>
        <dbReference type="PROSITE" id="PS51215"/>
    </source>
</evidence>
<keyword evidence="5" id="KW-0808">Transferase</keyword>
<evidence type="ECO:0000259" key="10">
    <source>
        <dbReference type="PROSITE" id="PS50868"/>
    </source>
</evidence>
<keyword evidence="4" id="KW-0489">Methyltransferase</keyword>
<evidence type="ECO:0000256" key="7">
    <source>
        <dbReference type="ARBA" id="ARBA00023242"/>
    </source>
</evidence>
<feature type="region of interest" description="Disordered" evidence="8">
    <location>
        <begin position="330"/>
        <end position="480"/>
    </location>
</feature>
<feature type="compositionally biased region" description="Low complexity" evidence="8">
    <location>
        <begin position="635"/>
        <end position="645"/>
    </location>
</feature>
<sequence>MASLKTCAPRREEAPVASPPVLENPWNSTLGKRRAGATATPTDAAGAREPRAKKKPSNKDAPETSVPDLALQRLVDAAAAEAAAGDMAAASPAELVPAVVRNMPPPPMPPPDGSRDRSRTQSQEHLALAPTSRNLADEQGREIVKKSKKRRGKSAKTSAQEEAAQERRKKKWRKKATAGDAPCFGAAAPPKRRKKATAGDAPKPQWAKVHDRVRVTGAHTSLAGGKYGIVVERNKAWIKVHLDDDPMIVSLRKSWVEVVPDDEGAADDDSVISDISDAEARQRQCAVGRRVAIPASQGGGVGTVMSVGAGNMFYVRRDGDGDGEEVACHGDELEDVAIGNERSRTEDGEESQSDPIIDRLEARRRARPSTLVAADDDAAPTGAARAPAPEPLAPEPPAPEPSRSPRRPSRAGARGARARGARAQAGPAAPASQSQRRPSPSQASGGGARRPTSDVVMEDPAAAPAEVLEEASAQQAAAMNKDDAYAPGAPVMVLASEPKADGVVRGVVSEVQSGGWRKITLDGMSYPHESSFRPSRLVALNADNTPYEFQSPEDPAGTLDVDLDSASPSEEDAPAPAPASEEPYAAAEGDRVIVIATSLPGVVRQVTANGWVKVFMDECDDDDDVESYRMAQLRPEAAPEPAAAEEPPKKKKKSAAKRTARMAELTEVLSAGRRVAILDLSPDEHPLHTPVDVTVERLGKGTITSVKGAGYRLVRYDAPLADGTVEVSARPSRLVPLVAPRRRSPSSPRSSASGGSAARPPKYTKISRMHAAPSAKRAAKEARGSASRDAGDGAAVCECLTAVEWNSYVDAILCGEAAPRTGNGSSSRGPMGAPPQLSRAPLVRAPGESDDDARARFRREKCVGVECDGDCLNRNLQIECNPATCPMGDKCQNRCFAAKLGSKVSVEKADQCGWGLFAGEPIAKRAFVVEALGELISEEEAQERLATARANGDEDYYMLAASDAATKGLVIDATRKGNEARFANHSCDPSCRLEKWRCGSQDRYGIFALRSVKPGEQLTYDYRWASFERCYCGAANCVGVMDGVKKNPVGAAARGAGAPPADGADLEAMEAMGENDTVGGGSASPSKKRAASGDDDGPAVAAAFLGSPAAGSERA</sequence>
<dbReference type="Proteomes" id="UP001363151">
    <property type="component" value="Unassembled WGS sequence"/>
</dbReference>
<dbReference type="EMBL" id="JBBJCI010000012">
    <property type="protein sequence ID" value="KAK7254926.1"/>
    <property type="molecule type" value="Genomic_DNA"/>
</dbReference>
<feature type="region of interest" description="Disordered" evidence="8">
    <location>
        <begin position="736"/>
        <end position="790"/>
    </location>
</feature>
<keyword evidence="3" id="KW-0158">Chromosome</keyword>
<dbReference type="InterPro" id="IPR046341">
    <property type="entry name" value="SET_dom_sf"/>
</dbReference>
<feature type="region of interest" description="Disordered" evidence="8">
    <location>
        <begin position="820"/>
        <end position="850"/>
    </location>
</feature>
<dbReference type="PROSITE" id="PS50868">
    <property type="entry name" value="POST_SET"/>
    <property type="match status" value="1"/>
</dbReference>
<dbReference type="Gene3D" id="2.170.270.10">
    <property type="entry name" value="SET domain"/>
    <property type="match status" value="1"/>
</dbReference>
<feature type="domain" description="Post-SET" evidence="10">
    <location>
        <begin position="1026"/>
        <end position="1042"/>
    </location>
</feature>
<dbReference type="PROSITE" id="PS51215">
    <property type="entry name" value="AWS"/>
    <property type="match status" value="1"/>
</dbReference>
<feature type="region of interest" description="Disordered" evidence="8">
    <location>
        <begin position="634"/>
        <end position="658"/>
    </location>
</feature>
<feature type="domain" description="AWS" evidence="11">
    <location>
        <begin position="855"/>
        <end position="900"/>
    </location>
</feature>
<feature type="compositionally biased region" description="Low complexity" evidence="8">
    <location>
        <begin position="736"/>
        <end position="761"/>
    </location>
</feature>
<dbReference type="Pfam" id="PF17907">
    <property type="entry name" value="AWS"/>
    <property type="match status" value="1"/>
</dbReference>
<dbReference type="InterPro" id="IPR001214">
    <property type="entry name" value="SET_dom"/>
</dbReference>
<name>A0ABR1GGF1_AURAN</name>
<feature type="region of interest" description="Disordered" evidence="8">
    <location>
        <begin position="96"/>
        <end position="206"/>
    </location>
</feature>
<dbReference type="Pfam" id="PF00856">
    <property type="entry name" value="SET"/>
    <property type="match status" value="1"/>
</dbReference>
<accession>A0ABR1GGF1</accession>
<evidence type="ECO:0000313" key="12">
    <source>
        <dbReference type="EMBL" id="KAK7254926.1"/>
    </source>
</evidence>
<feature type="compositionally biased region" description="Low complexity" evidence="8">
    <location>
        <begin position="36"/>
        <end position="47"/>
    </location>
</feature>
<evidence type="ECO:0000313" key="13">
    <source>
        <dbReference type="Proteomes" id="UP001363151"/>
    </source>
</evidence>
<keyword evidence="7" id="KW-0539">Nucleus</keyword>
<feature type="region of interest" description="Disordered" evidence="8">
    <location>
        <begin position="1"/>
        <end position="69"/>
    </location>
</feature>
<dbReference type="SUPFAM" id="SSF82199">
    <property type="entry name" value="SET domain"/>
    <property type="match status" value="1"/>
</dbReference>
<evidence type="ECO:0000256" key="1">
    <source>
        <dbReference type="ARBA" id="ARBA00004123"/>
    </source>
</evidence>
<feature type="compositionally biased region" description="Low complexity" evidence="8">
    <location>
        <begin position="421"/>
        <end position="443"/>
    </location>
</feature>
<organism evidence="12 13">
    <name type="scientific">Aureococcus anophagefferens</name>
    <name type="common">Harmful bloom alga</name>
    <dbReference type="NCBI Taxonomy" id="44056"/>
    <lineage>
        <taxon>Eukaryota</taxon>
        <taxon>Sar</taxon>
        <taxon>Stramenopiles</taxon>
        <taxon>Ochrophyta</taxon>
        <taxon>Pelagophyceae</taxon>
        <taxon>Pelagomonadales</taxon>
        <taxon>Pelagomonadaceae</taxon>
        <taxon>Aureococcus</taxon>
    </lineage>
</organism>
<dbReference type="InterPro" id="IPR006560">
    <property type="entry name" value="AWS_dom"/>
</dbReference>
<gene>
    <name evidence="12" type="ORF">SO694_00137070</name>
</gene>
<feature type="compositionally biased region" description="Pro residues" evidence="8">
    <location>
        <begin position="103"/>
        <end position="112"/>
    </location>
</feature>
<keyword evidence="13" id="KW-1185">Reference proteome</keyword>
<feature type="domain" description="SET" evidence="9">
    <location>
        <begin position="898"/>
        <end position="1023"/>
    </location>
</feature>